<reference evidence="2 3" key="1">
    <citation type="submission" date="2023-04" db="EMBL/GenBank/DDBJ databases">
        <title>A long-awaited taxogenomic arrangement of the family Halomonadaceae.</title>
        <authorList>
            <person name="De La Haba R."/>
            <person name="Chuvochina M."/>
            <person name="Wittouck S."/>
            <person name="Arahal D.R."/>
            <person name="Sanchez-Porro C."/>
            <person name="Hugenholtz P."/>
            <person name="Ventosa A."/>
        </authorList>
    </citation>
    <scope>NUCLEOTIDE SEQUENCE [LARGE SCALE GENOMIC DNA]</scope>
    <source>
        <strain evidence="2 3">DSM 22428</strain>
    </source>
</reference>
<organism evidence="2 3">
    <name type="scientific">Larsenimonas suaedae</name>
    <dbReference type="NCBI Taxonomy" id="1851019"/>
    <lineage>
        <taxon>Bacteria</taxon>
        <taxon>Pseudomonadati</taxon>
        <taxon>Pseudomonadota</taxon>
        <taxon>Gammaproteobacteria</taxon>
        <taxon>Oceanospirillales</taxon>
        <taxon>Halomonadaceae</taxon>
        <taxon>Larsenimonas</taxon>
    </lineage>
</organism>
<evidence type="ECO:0000259" key="1">
    <source>
        <dbReference type="Pfam" id="PF13463"/>
    </source>
</evidence>
<keyword evidence="3" id="KW-1185">Reference proteome</keyword>
<comment type="caution">
    <text evidence="2">The sequence shown here is derived from an EMBL/GenBank/DDBJ whole genome shotgun (WGS) entry which is preliminary data.</text>
</comment>
<gene>
    <name evidence="2" type="ORF">QC825_03825</name>
</gene>
<dbReference type="InterPro" id="IPR000835">
    <property type="entry name" value="HTH_MarR-typ"/>
</dbReference>
<name>A0ABU1GT47_9GAMM</name>
<dbReference type="Proteomes" id="UP001269375">
    <property type="component" value="Unassembled WGS sequence"/>
</dbReference>
<dbReference type="Gene3D" id="1.10.10.10">
    <property type="entry name" value="Winged helix-like DNA-binding domain superfamily/Winged helix DNA-binding domain"/>
    <property type="match status" value="1"/>
</dbReference>
<dbReference type="InterPro" id="IPR036388">
    <property type="entry name" value="WH-like_DNA-bd_sf"/>
</dbReference>
<dbReference type="Pfam" id="PF13463">
    <property type="entry name" value="HTH_27"/>
    <property type="match status" value="1"/>
</dbReference>
<dbReference type="GO" id="GO:0003677">
    <property type="term" value="F:DNA binding"/>
    <property type="evidence" value="ECO:0007669"/>
    <property type="project" value="UniProtKB-KW"/>
</dbReference>
<protein>
    <submittedName>
        <fullName evidence="2">Winged helix DNA-binding protein</fullName>
    </submittedName>
</protein>
<evidence type="ECO:0000313" key="3">
    <source>
        <dbReference type="Proteomes" id="UP001269375"/>
    </source>
</evidence>
<sequence length="169" mass="19000">MTPPLNPIVSSEHLSHKARELSEFEFGLMVASHGFNRWVARCMSATGYGELSTLEVLILNSVNHRSRTRRVSDLCLVLNIEDSHTVSYALKKLVRFELVTVEKRGKESLYSISERGHEACKRYAQIRETCLIESLEQLGISREELHRAAGLLRSLSGLYDQAARAAATL</sequence>
<dbReference type="RefSeq" id="WP_251590516.1">
    <property type="nucleotide sequence ID" value="NZ_JAMLJI010000001.1"/>
</dbReference>
<dbReference type="InterPro" id="IPR036390">
    <property type="entry name" value="WH_DNA-bd_sf"/>
</dbReference>
<evidence type="ECO:0000313" key="2">
    <source>
        <dbReference type="EMBL" id="MDR5895208.1"/>
    </source>
</evidence>
<dbReference type="InterPro" id="IPR014601">
    <property type="entry name" value="Trans_reg_MarR_HTH"/>
</dbReference>
<dbReference type="EMBL" id="JARWAO010000002">
    <property type="protein sequence ID" value="MDR5895208.1"/>
    <property type="molecule type" value="Genomic_DNA"/>
</dbReference>
<dbReference type="PIRSF" id="PIRSF036158">
    <property type="entry name" value="UCP036158_MarR"/>
    <property type="match status" value="1"/>
</dbReference>
<accession>A0ABU1GT47</accession>
<proteinExistence type="predicted"/>
<feature type="domain" description="HTH marR-type" evidence="1">
    <location>
        <begin position="51"/>
        <end position="116"/>
    </location>
</feature>
<dbReference type="SUPFAM" id="SSF46785">
    <property type="entry name" value="Winged helix' DNA-binding domain"/>
    <property type="match status" value="1"/>
</dbReference>
<keyword evidence="2" id="KW-0238">DNA-binding</keyword>